<evidence type="ECO:0000256" key="5">
    <source>
        <dbReference type="SAM" id="MobiDB-lite"/>
    </source>
</evidence>
<evidence type="ECO:0000256" key="1">
    <source>
        <dbReference type="ARBA" id="ARBA00023015"/>
    </source>
</evidence>
<dbReference type="GO" id="GO:0003700">
    <property type="term" value="F:DNA-binding transcription factor activity"/>
    <property type="evidence" value="ECO:0007669"/>
    <property type="project" value="TreeGrafter"/>
</dbReference>
<keyword evidence="3" id="KW-0804">Transcription</keyword>
<proteinExistence type="predicted"/>
<dbReference type="Proteomes" id="UP000246005">
    <property type="component" value="Unassembled WGS sequence"/>
</dbReference>
<dbReference type="SUPFAM" id="SSF48498">
    <property type="entry name" value="Tetracyclin repressor-like, C-terminal domain"/>
    <property type="match status" value="1"/>
</dbReference>
<evidence type="ECO:0000313" key="8">
    <source>
        <dbReference type="Proteomes" id="UP000246005"/>
    </source>
</evidence>
<feature type="region of interest" description="Disordered" evidence="5">
    <location>
        <begin position="1"/>
        <end position="22"/>
    </location>
</feature>
<dbReference type="PANTHER" id="PTHR30055">
    <property type="entry name" value="HTH-TYPE TRANSCRIPTIONAL REGULATOR RUTR"/>
    <property type="match status" value="1"/>
</dbReference>
<accession>A0A316I618</accession>
<organism evidence="7 8">
    <name type="scientific">Lentzea atacamensis</name>
    <dbReference type="NCBI Taxonomy" id="531938"/>
    <lineage>
        <taxon>Bacteria</taxon>
        <taxon>Bacillati</taxon>
        <taxon>Actinomycetota</taxon>
        <taxon>Actinomycetes</taxon>
        <taxon>Pseudonocardiales</taxon>
        <taxon>Pseudonocardiaceae</taxon>
        <taxon>Lentzea</taxon>
    </lineage>
</organism>
<protein>
    <submittedName>
        <fullName evidence="7">TetR family transcriptional regulator</fullName>
    </submittedName>
</protein>
<evidence type="ECO:0000313" key="7">
    <source>
        <dbReference type="EMBL" id="PWK87840.1"/>
    </source>
</evidence>
<dbReference type="PROSITE" id="PS50977">
    <property type="entry name" value="HTH_TETR_2"/>
    <property type="match status" value="1"/>
</dbReference>
<feature type="DNA-binding region" description="H-T-H motif" evidence="4">
    <location>
        <begin position="44"/>
        <end position="63"/>
    </location>
</feature>
<sequence>MSDMTESTRPYRSELRQRQAAETRRRVVEAAAELFSRQGYQATTFAQLATEAGVSVETVQRHGPKSALLQAALELVSFGVEGETDLLATDLGKAMLQVSGTAELATLIGDAMLAINAPSAGLWVAVASAAQGDEELRGYYAANLALLRRQVEHVFHVFAERGWLRADVPFDDLVEAFCVITSVEAYVRFVRLDGKPGDAYAAFVARTVGETILSPPRRSSPASG</sequence>
<keyword evidence="1" id="KW-0805">Transcription regulation</keyword>
<keyword evidence="2 4" id="KW-0238">DNA-binding</keyword>
<dbReference type="Gene3D" id="1.10.357.10">
    <property type="entry name" value="Tetracycline Repressor, domain 2"/>
    <property type="match status" value="1"/>
</dbReference>
<evidence type="ECO:0000256" key="2">
    <source>
        <dbReference type="ARBA" id="ARBA00023125"/>
    </source>
</evidence>
<dbReference type="GO" id="GO:0000976">
    <property type="term" value="F:transcription cis-regulatory region binding"/>
    <property type="evidence" value="ECO:0007669"/>
    <property type="project" value="TreeGrafter"/>
</dbReference>
<dbReference type="AlphaFoldDB" id="A0A316I618"/>
<reference evidence="7 8" key="1">
    <citation type="submission" date="2018-05" db="EMBL/GenBank/DDBJ databases">
        <title>Genomic Encyclopedia of Type Strains, Phase IV (KMG-IV): sequencing the most valuable type-strain genomes for metagenomic binning, comparative biology and taxonomic classification.</title>
        <authorList>
            <person name="Goeker M."/>
        </authorList>
    </citation>
    <scope>NUCLEOTIDE SEQUENCE [LARGE SCALE GENOMIC DNA]</scope>
    <source>
        <strain evidence="7 8">DSM 45480</strain>
    </source>
</reference>
<gene>
    <name evidence="7" type="ORF">C8D88_10336</name>
</gene>
<dbReference type="InterPro" id="IPR036271">
    <property type="entry name" value="Tet_transcr_reg_TetR-rel_C_sf"/>
</dbReference>
<name>A0A316I618_9PSEU</name>
<comment type="caution">
    <text evidence="7">The sequence shown here is derived from an EMBL/GenBank/DDBJ whole genome shotgun (WGS) entry which is preliminary data.</text>
</comment>
<evidence type="ECO:0000259" key="6">
    <source>
        <dbReference type="PROSITE" id="PS50977"/>
    </source>
</evidence>
<dbReference type="SUPFAM" id="SSF46689">
    <property type="entry name" value="Homeodomain-like"/>
    <property type="match status" value="1"/>
</dbReference>
<dbReference type="InterPro" id="IPR009057">
    <property type="entry name" value="Homeodomain-like_sf"/>
</dbReference>
<evidence type="ECO:0000256" key="3">
    <source>
        <dbReference type="ARBA" id="ARBA00023163"/>
    </source>
</evidence>
<dbReference type="Gene3D" id="1.10.10.60">
    <property type="entry name" value="Homeodomain-like"/>
    <property type="match status" value="1"/>
</dbReference>
<feature type="compositionally biased region" description="Basic and acidic residues" evidence="5">
    <location>
        <begin position="9"/>
        <end position="22"/>
    </location>
</feature>
<dbReference type="InterPro" id="IPR001647">
    <property type="entry name" value="HTH_TetR"/>
</dbReference>
<evidence type="ECO:0000256" key="4">
    <source>
        <dbReference type="PROSITE-ProRule" id="PRU00335"/>
    </source>
</evidence>
<dbReference type="Pfam" id="PF00440">
    <property type="entry name" value="TetR_N"/>
    <property type="match status" value="1"/>
</dbReference>
<dbReference type="InterPro" id="IPR050109">
    <property type="entry name" value="HTH-type_TetR-like_transc_reg"/>
</dbReference>
<feature type="domain" description="HTH tetR-type" evidence="6">
    <location>
        <begin position="21"/>
        <end position="81"/>
    </location>
</feature>
<dbReference type="PANTHER" id="PTHR30055:SF234">
    <property type="entry name" value="HTH-TYPE TRANSCRIPTIONAL REGULATOR BETI"/>
    <property type="match status" value="1"/>
</dbReference>
<dbReference type="EMBL" id="QGHB01000003">
    <property type="protein sequence ID" value="PWK87840.1"/>
    <property type="molecule type" value="Genomic_DNA"/>
</dbReference>